<protein>
    <recommendedName>
        <fullName evidence="1">Glyoxalase-like domain-containing protein</fullName>
    </recommendedName>
</protein>
<evidence type="ECO:0000259" key="1">
    <source>
        <dbReference type="Pfam" id="PF13468"/>
    </source>
</evidence>
<evidence type="ECO:0000313" key="2">
    <source>
        <dbReference type="EMBL" id="NJC27757.1"/>
    </source>
</evidence>
<keyword evidence="3" id="KW-1185">Reference proteome</keyword>
<feature type="domain" description="Glyoxalase-like" evidence="1">
    <location>
        <begin position="2"/>
        <end position="169"/>
    </location>
</feature>
<reference evidence="2 3" key="1">
    <citation type="submission" date="2020-03" db="EMBL/GenBank/DDBJ databases">
        <title>Genomic Encyclopedia of Type Strains, Phase IV (KMG-IV): sequencing the most valuable type-strain genomes for metagenomic binning, comparative biology and taxonomic classification.</title>
        <authorList>
            <person name="Goeker M."/>
        </authorList>
    </citation>
    <scope>NUCLEOTIDE SEQUENCE [LARGE SCALE GENOMIC DNA]</scope>
    <source>
        <strain evidence="2 3">DSM 105096</strain>
    </source>
</reference>
<dbReference type="Proteomes" id="UP000770785">
    <property type="component" value="Unassembled WGS sequence"/>
</dbReference>
<dbReference type="Gene3D" id="3.10.180.10">
    <property type="entry name" value="2,3-Dihydroxybiphenyl 1,2-Dioxygenase, domain 1"/>
    <property type="match status" value="1"/>
</dbReference>
<dbReference type="PANTHER" id="PTHR40265">
    <property type="entry name" value="BLL2707 PROTEIN"/>
    <property type="match status" value="1"/>
</dbReference>
<dbReference type="EMBL" id="JAATJH010000006">
    <property type="protein sequence ID" value="NJC27757.1"/>
    <property type="molecule type" value="Genomic_DNA"/>
</dbReference>
<dbReference type="InterPro" id="IPR025870">
    <property type="entry name" value="Glyoxalase-like_dom"/>
</dbReference>
<proteinExistence type="predicted"/>
<dbReference type="InterPro" id="IPR029068">
    <property type="entry name" value="Glyas_Bleomycin-R_OHBP_Dase"/>
</dbReference>
<accession>A0ABX0XEY5</accession>
<dbReference type="RefSeq" id="WP_168039162.1">
    <property type="nucleotide sequence ID" value="NZ_JAATJH010000006.1"/>
</dbReference>
<gene>
    <name evidence="2" type="ORF">GGR27_003275</name>
</gene>
<sequence>MIDHLVYLTHDLGRAAAHIEAALGVKFSPGGRHLTRGTMNKLLRIGPKTYLELLAVDPDTEAPAGGRWMGMDLLPKISSGRLARWAWAVTDGRYPMAATGVPLDAGPFEAGSRALPDGTTLEWQLTDPGTAPLVRARPFLIDWLGHPTPAERLPEVGCRLVKLLVGGPGVDGLRGLRAGGGTVTYANRPAAILEATLTGPGGRIVLI</sequence>
<name>A0ABX0XEY5_9BACT</name>
<dbReference type="PANTHER" id="PTHR40265:SF1">
    <property type="entry name" value="GLYOXALASE-LIKE DOMAIN-CONTAINING PROTEIN"/>
    <property type="match status" value="1"/>
</dbReference>
<comment type="caution">
    <text evidence="2">The sequence shown here is derived from an EMBL/GenBank/DDBJ whole genome shotgun (WGS) entry which is preliminary data.</text>
</comment>
<evidence type="ECO:0000313" key="3">
    <source>
        <dbReference type="Proteomes" id="UP000770785"/>
    </source>
</evidence>
<organism evidence="2 3">
    <name type="scientific">Neolewinella antarctica</name>
    <dbReference type="NCBI Taxonomy" id="442734"/>
    <lineage>
        <taxon>Bacteria</taxon>
        <taxon>Pseudomonadati</taxon>
        <taxon>Bacteroidota</taxon>
        <taxon>Saprospiria</taxon>
        <taxon>Saprospirales</taxon>
        <taxon>Lewinellaceae</taxon>
        <taxon>Neolewinella</taxon>
    </lineage>
</organism>
<dbReference type="Pfam" id="PF13468">
    <property type="entry name" value="Glyoxalase_3"/>
    <property type="match status" value="1"/>
</dbReference>